<organism evidence="2 3">
    <name type="scientific">Stylophora pistillata</name>
    <name type="common">Smooth cauliflower coral</name>
    <dbReference type="NCBI Taxonomy" id="50429"/>
    <lineage>
        <taxon>Eukaryota</taxon>
        <taxon>Metazoa</taxon>
        <taxon>Cnidaria</taxon>
        <taxon>Anthozoa</taxon>
        <taxon>Hexacorallia</taxon>
        <taxon>Scleractinia</taxon>
        <taxon>Astrocoeniina</taxon>
        <taxon>Pocilloporidae</taxon>
        <taxon>Stylophora</taxon>
    </lineage>
</organism>
<dbReference type="GO" id="GO:0008289">
    <property type="term" value="F:lipid binding"/>
    <property type="evidence" value="ECO:0007669"/>
    <property type="project" value="TreeGrafter"/>
</dbReference>
<dbReference type="InterPro" id="IPR028245">
    <property type="entry name" value="PIL1/LSP1"/>
</dbReference>
<protein>
    <submittedName>
        <fullName evidence="2">Uncharacterized protein</fullName>
    </submittedName>
</protein>
<dbReference type="GO" id="GO:0006897">
    <property type="term" value="P:endocytosis"/>
    <property type="evidence" value="ECO:0007669"/>
    <property type="project" value="TreeGrafter"/>
</dbReference>
<gene>
    <name evidence="2" type="ORF">AWC38_SpisGene19878</name>
</gene>
<sequence length="432" mass="48839">MAKIFRRAANKVINSRDGHGSLGLLIFDEKVVCESFQKLIIAKANASLTMLKWAKNEENLALQDVFSKVFEVSTMWTTVMKDFTEEYHKYRKSFKEVLQQEKVLDESRKREAVHVTKMNKIQKQLDQNKKKNDRARPRTISNEVVEARKLRESLSKISDGLHHWASKTISVAETYKKLADLITDTPTHLSESKVFHGAGQSRSIVNDLARQICINPELSAQLAAMSQSTRPYLYAVSRPVKQDSAKYHYAELNAATSDQKPSKMQVTRHAPQPLPYQHLVDQHVRRPLSLNDLRPPPTSPPPPLPKSERPVVFRTNSAKESIVRKTKMNSRQSTGKIWYASTNISSDSDSDSDGYTEPVTDASFFEGRNKMLCKVLSDGAINKVGLHNYASRETGYASTSTNFYHQLEKGSSGEDVFIEENESGSYIDVINN</sequence>
<evidence type="ECO:0000313" key="2">
    <source>
        <dbReference type="EMBL" id="PFX15868.1"/>
    </source>
</evidence>
<evidence type="ECO:0000256" key="1">
    <source>
        <dbReference type="SAM" id="MobiDB-lite"/>
    </source>
</evidence>
<dbReference type="EMBL" id="LSMT01000600">
    <property type="protein sequence ID" value="PFX15868.1"/>
    <property type="molecule type" value="Genomic_DNA"/>
</dbReference>
<dbReference type="InterPro" id="IPR027267">
    <property type="entry name" value="AH/BAR_dom_sf"/>
</dbReference>
<dbReference type="AlphaFoldDB" id="A0A2B4RHK4"/>
<dbReference type="PANTHER" id="PTHR31962">
    <property type="entry name" value="SPHINGOLIPID LONG CHAIN BASE-RESPONSIVE PROTEIN PIL1"/>
    <property type="match status" value="1"/>
</dbReference>
<comment type="caution">
    <text evidence="2">The sequence shown here is derived from an EMBL/GenBank/DDBJ whole genome shotgun (WGS) entry which is preliminary data.</text>
</comment>
<evidence type="ECO:0000313" key="3">
    <source>
        <dbReference type="Proteomes" id="UP000225706"/>
    </source>
</evidence>
<name>A0A2B4RHK4_STYPI</name>
<reference evidence="3" key="1">
    <citation type="journal article" date="2017" name="bioRxiv">
        <title>Comparative analysis of the genomes of Stylophora pistillata and Acropora digitifera provides evidence for extensive differences between species of corals.</title>
        <authorList>
            <person name="Voolstra C.R."/>
            <person name="Li Y."/>
            <person name="Liew Y.J."/>
            <person name="Baumgarten S."/>
            <person name="Zoccola D."/>
            <person name="Flot J.-F."/>
            <person name="Tambutte S."/>
            <person name="Allemand D."/>
            <person name="Aranda M."/>
        </authorList>
    </citation>
    <scope>NUCLEOTIDE SEQUENCE [LARGE SCALE GENOMIC DNA]</scope>
</reference>
<dbReference type="GO" id="GO:0005886">
    <property type="term" value="C:plasma membrane"/>
    <property type="evidence" value="ECO:0007669"/>
    <property type="project" value="TreeGrafter"/>
</dbReference>
<keyword evidence="3" id="KW-1185">Reference proteome</keyword>
<feature type="region of interest" description="Disordered" evidence="1">
    <location>
        <begin position="289"/>
        <end position="311"/>
    </location>
</feature>
<proteinExistence type="predicted"/>
<dbReference type="PANTHER" id="PTHR31962:SF1">
    <property type="entry name" value="SPHINGOLIPID LONG CHAIN BASE-RESPONSIVE PROTEIN PIL1"/>
    <property type="match status" value="1"/>
</dbReference>
<dbReference type="Proteomes" id="UP000225706">
    <property type="component" value="Unassembled WGS sequence"/>
</dbReference>
<dbReference type="GO" id="GO:0070941">
    <property type="term" value="P:eisosome assembly"/>
    <property type="evidence" value="ECO:0007669"/>
    <property type="project" value="TreeGrafter"/>
</dbReference>
<dbReference type="GO" id="GO:0036286">
    <property type="term" value="C:eisosome filament"/>
    <property type="evidence" value="ECO:0007669"/>
    <property type="project" value="TreeGrafter"/>
</dbReference>
<feature type="compositionally biased region" description="Pro residues" evidence="1">
    <location>
        <begin position="294"/>
        <end position="305"/>
    </location>
</feature>
<dbReference type="Gene3D" id="1.20.1270.60">
    <property type="entry name" value="Arfaptin homology (AH) domain/BAR domain"/>
    <property type="match status" value="1"/>
</dbReference>
<dbReference type="STRING" id="50429.A0A2B4RHK4"/>
<accession>A0A2B4RHK4</accession>